<accession>A0A080LZ27</accession>
<dbReference type="AlphaFoldDB" id="A0A080LZ27"/>
<evidence type="ECO:0000256" key="1">
    <source>
        <dbReference type="PROSITE-ProRule" id="PRU00169"/>
    </source>
</evidence>
<dbReference type="InterPro" id="IPR001789">
    <property type="entry name" value="Sig_transdc_resp-reg_receiver"/>
</dbReference>
<organism evidence="3 4">
    <name type="scientific">Candidatus Accumulibacter phosphatis</name>
    <dbReference type="NCBI Taxonomy" id="327160"/>
    <lineage>
        <taxon>Bacteria</taxon>
        <taxon>Pseudomonadati</taxon>
        <taxon>Pseudomonadota</taxon>
        <taxon>Betaproteobacteria</taxon>
        <taxon>Candidatus Accumulibacter</taxon>
    </lineage>
</organism>
<evidence type="ECO:0000259" key="2">
    <source>
        <dbReference type="PROSITE" id="PS50110"/>
    </source>
</evidence>
<dbReference type="PROSITE" id="PS50110">
    <property type="entry name" value="RESPONSE_REGULATORY"/>
    <property type="match status" value="1"/>
</dbReference>
<dbReference type="EMBL" id="JDVG02000256">
    <property type="protein sequence ID" value="KFB73265.1"/>
    <property type="molecule type" value="Genomic_DNA"/>
</dbReference>
<reference evidence="3 4" key="1">
    <citation type="submission" date="2014-02" db="EMBL/GenBank/DDBJ databases">
        <title>Expanding our view of genomic diversity in Candidatus Accumulibacter clades.</title>
        <authorList>
            <person name="Skennerton C.T."/>
            <person name="Barr J.J."/>
            <person name="Slater F.R."/>
            <person name="Bond P.L."/>
            <person name="Tyson G.W."/>
        </authorList>
    </citation>
    <scope>NUCLEOTIDE SEQUENCE [LARGE SCALE GENOMIC DNA]</scope>
    <source>
        <strain evidence="4">BA-91</strain>
    </source>
</reference>
<feature type="modified residue" description="4-aspartylphosphate" evidence="1">
    <location>
        <position position="59"/>
    </location>
</feature>
<keyword evidence="1" id="KW-0597">Phosphoprotein</keyword>
<protein>
    <recommendedName>
        <fullName evidence="2">Response regulatory domain-containing protein</fullName>
    </recommendedName>
</protein>
<sequence>MSDPATQVLLVESDAADAALIQASLAGTGERSFRVERVPSLASALARLGSERFDVILLDLRLSDS</sequence>
<dbReference type="SUPFAM" id="SSF52172">
    <property type="entry name" value="CheY-like"/>
    <property type="match status" value="1"/>
</dbReference>
<evidence type="ECO:0000313" key="3">
    <source>
        <dbReference type="EMBL" id="KFB73265.1"/>
    </source>
</evidence>
<gene>
    <name evidence="3" type="ORF">AW09_001482</name>
</gene>
<dbReference type="Proteomes" id="UP000020077">
    <property type="component" value="Unassembled WGS sequence"/>
</dbReference>
<comment type="caution">
    <text evidence="3">The sequence shown here is derived from an EMBL/GenBank/DDBJ whole genome shotgun (WGS) entry which is preliminary data.</text>
</comment>
<evidence type="ECO:0000313" key="4">
    <source>
        <dbReference type="Proteomes" id="UP000020077"/>
    </source>
</evidence>
<name>A0A080LZ27_9PROT</name>
<dbReference type="GO" id="GO:0000160">
    <property type="term" value="P:phosphorelay signal transduction system"/>
    <property type="evidence" value="ECO:0007669"/>
    <property type="project" value="InterPro"/>
</dbReference>
<dbReference type="Gene3D" id="3.40.50.2300">
    <property type="match status" value="1"/>
</dbReference>
<dbReference type="InterPro" id="IPR011006">
    <property type="entry name" value="CheY-like_superfamily"/>
</dbReference>
<feature type="domain" description="Response regulatory" evidence="2">
    <location>
        <begin position="7"/>
        <end position="65"/>
    </location>
</feature>
<proteinExistence type="predicted"/>